<keyword evidence="5 7" id="KW-0975">Bacterial flagellum</keyword>
<name>A0A4U8YGT3_9BACT</name>
<dbReference type="InterPro" id="IPR052205">
    <property type="entry name" value="FliO/MopB"/>
</dbReference>
<dbReference type="RefSeq" id="WP_180136867.1">
    <property type="nucleotide sequence ID" value="NZ_CAADHO010000001.1"/>
</dbReference>
<evidence type="ECO:0000313" key="8">
    <source>
        <dbReference type="EMBL" id="VFQ42636.1"/>
    </source>
</evidence>
<dbReference type="InterPro" id="IPR022781">
    <property type="entry name" value="Flagellar_biosynth_FliO"/>
</dbReference>
<protein>
    <recommendedName>
        <fullName evidence="7">Flagellar protein</fullName>
    </recommendedName>
</protein>
<dbReference type="NCBIfam" id="TIGR03500">
    <property type="entry name" value="FliO_TIGR"/>
    <property type="match status" value="1"/>
</dbReference>
<organism evidence="8 9">
    <name type="scientific">Desulfoluna butyratoxydans</name>
    <dbReference type="NCBI Taxonomy" id="231438"/>
    <lineage>
        <taxon>Bacteria</taxon>
        <taxon>Pseudomonadati</taxon>
        <taxon>Thermodesulfobacteriota</taxon>
        <taxon>Desulfobacteria</taxon>
        <taxon>Desulfobacterales</taxon>
        <taxon>Desulfolunaceae</taxon>
        <taxon>Desulfoluna</taxon>
    </lineage>
</organism>
<evidence type="ECO:0000256" key="3">
    <source>
        <dbReference type="ARBA" id="ARBA00022989"/>
    </source>
</evidence>
<dbReference type="AlphaFoldDB" id="A0A4U8YGT3"/>
<accession>A0A4U8YGT3</accession>
<dbReference type="Pfam" id="PF04347">
    <property type="entry name" value="FliO"/>
    <property type="match status" value="1"/>
</dbReference>
<proteinExistence type="inferred from homology"/>
<evidence type="ECO:0000256" key="7">
    <source>
        <dbReference type="RuleBase" id="RU362064"/>
    </source>
</evidence>
<sequence>MEAGAVQDISAIPDMGALVLKTGGMLLVVLAVLMGVVFLLKRIGGMRQLAGQGAVAVRGTYHLGPKERLMLVDVEGVRLLLGVTPAGISTLHTFGEVEATADADEASPSFFETLLRRRMARGEAKQGEAPDET</sequence>
<keyword evidence="8" id="KW-0969">Cilium</keyword>
<dbReference type="EMBL" id="CAADHO010000001">
    <property type="protein sequence ID" value="VFQ42636.1"/>
    <property type="molecule type" value="Genomic_DNA"/>
</dbReference>
<dbReference type="PANTHER" id="PTHR38766:SF1">
    <property type="entry name" value="FLAGELLAR PROTEIN FLIO"/>
    <property type="match status" value="1"/>
</dbReference>
<feature type="transmembrane region" description="Helical" evidence="7">
    <location>
        <begin position="18"/>
        <end position="40"/>
    </location>
</feature>
<keyword evidence="8" id="KW-0966">Cell projection</keyword>
<evidence type="ECO:0000256" key="4">
    <source>
        <dbReference type="ARBA" id="ARBA00023136"/>
    </source>
</evidence>
<comment type="similarity">
    <text evidence="6 7">Belongs to the FliO/MopB family.</text>
</comment>
<keyword evidence="9" id="KW-1185">Reference proteome</keyword>
<dbReference type="GO" id="GO:0005886">
    <property type="term" value="C:plasma membrane"/>
    <property type="evidence" value="ECO:0007669"/>
    <property type="project" value="UniProtKB-SubCell"/>
</dbReference>
<keyword evidence="4 7" id="KW-0472">Membrane</keyword>
<reference evidence="8 9" key="1">
    <citation type="submission" date="2019-03" db="EMBL/GenBank/DDBJ databases">
        <authorList>
            <person name="Nijsse B."/>
        </authorList>
    </citation>
    <scope>NUCLEOTIDE SEQUENCE [LARGE SCALE GENOMIC DNA]</scope>
    <source>
        <strain evidence="8">Desulfoluna butyratoxydans MSL71</strain>
    </source>
</reference>
<comment type="subcellular location">
    <subcellularLocation>
        <location evidence="7">Cell membrane</location>
    </subcellularLocation>
    <subcellularLocation>
        <location evidence="7">Bacterial flagellum basal body</location>
    </subcellularLocation>
</comment>
<keyword evidence="2 7" id="KW-0812">Transmembrane</keyword>
<evidence type="ECO:0000256" key="6">
    <source>
        <dbReference type="ARBA" id="ARBA00037937"/>
    </source>
</evidence>
<gene>
    <name evidence="8" type="ORF">MSL71_2570</name>
</gene>
<evidence type="ECO:0000313" key="9">
    <source>
        <dbReference type="Proteomes" id="UP000507962"/>
    </source>
</evidence>
<dbReference type="GO" id="GO:0044781">
    <property type="term" value="P:bacterial-type flagellum organization"/>
    <property type="evidence" value="ECO:0007669"/>
    <property type="project" value="UniProtKB-UniRule"/>
</dbReference>
<dbReference type="Proteomes" id="UP000507962">
    <property type="component" value="Unassembled WGS sequence"/>
</dbReference>
<keyword evidence="8" id="KW-0282">Flagellum</keyword>
<dbReference type="GO" id="GO:0009425">
    <property type="term" value="C:bacterial-type flagellum basal body"/>
    <property type="evidence" value="ECO:0007669"/>
    <property type="project" value="UniProtKB-SubCell"/>
</dbReference>
<evidence type="ECO:0000256" key="2">
    <source>
        <dbReference type="ARBA" id="ARBA00022692"/>
    </source>
</evidence>
<evidence type="ECO:0000256" key="5">
    <source>
        <dbReference type="ARBA" id="ARBA00023143"/>
    </source>
</evidence>
<keyword evidence="1 7" id="KW-1003">Cell membrane</keyword>
<keyword evidence="3 7" id="KW-1133">Transmembrane helix</keyword>
<dbReference type="PANTHER" id="PTHR38766">
    <property type="entry name" value="FLAGELLAR PROTEIN FLIO"/>
    <property type="match status" value="1"/>
</dbReference>
<evidence type="ECO:0000256" key="1">
    <source>
        <dbReference type="ARBA" id="ARBA00022475"/>
    </source>
</evidence>